<organism evidence="2 3">
    <name type="scientific">Candidatus Ornithospirochaeta stercoravium</name>
    <dbReference type="NCBI Taxonomy" id="2840897"/>
    <lineage>
        <taxon>Bacteria</taxon>
        <taxon>Pseudomonadati</taxon>
        <taxon>Spirochaetota</taxon>
        <taxon>Spirochaetia</taxon>
        <taxon>Spirochaetales</taxon>
        <taxon>Spirochaetaceae</taxon>
        <taxon>Spirochaetaceae incertae sedis</taxon>
        <taxon>Candidatus Ornithospirochaeta</taxon>
    </lineage>
</organism>
<protein>
    <submittedName>
        <fullName evidence="2">Uncharacterized protein</fullName>
    </submittedName>
</protein>
<evidence type="ECO:0000313" key="3">
    <source>
        <dbReference type="Proteomes" id="UP000810292"/>
    </source>
</evidence>
<dbReference type="Proteomes" id="UP000810292">
    <property type="component" value="Unassembled WGS sequence"/>
</dbReference>
<feature type="region of interest" description="Disordered" evidence="1">
    <location>
        <begin position="12"/>
        <end position="32"/>
    </location>
</feature>
<gene>
    <name evidence="2" type="ORF">IAA72_08530</name>
</gene>
<dbReference type="EMBL" id="JADIMF010000143">
    <property type="protein sequence ID" value="MBO8469814.1"/>
    <property type="molecule type" value="Genomic_DNA"/>
</dbReference>
<evidence type="ECO:0000256" key="1">
    <source>
        <dbReference type="SAM" id="MobiDB-lite"/>
    </source>
</evidence>
<sequence>MGKENFLDAFYTAKPSEQKKRGGQKRRKPDEVYRDSTYSLTLRNLNYIAFRGIEFGTHSMYINMLIEKDRQENPEKEKMAQELKLAEMKRRTGR</sequence>
<accession>A0A9D9IC03</accession>
<reference evidence="2" key="2">
    <citation type="journal article" date="2021" name="PeerJ">
        <title>Extensive microbial diversity within the chicken gut microbiome revealed by metagenomics and culture.</title>
        <authorList>
            <person name="Gilroy R."/>
            <person name="Ravi A."/>
            <person name="Getino M."/>
            <person name="Pursley I."/>
            <person name="Horton D.L."/>
            <person name="Alikhan N.F."/>
            <person name="Baker D."/>
            <person name="Gharbi K."/>
            <person name="Hall N."/>
            <person name="Watson M."/>
            <person name="Adriaenssens E.M."/>
            <person name="Foster-Nyarko E."/>
            <person name="Jarju S."/>
            <person name="Secka A."/>
            <person name="Antonio M."/>
            <person name="Oren A."/>
            <person name="Chaudhuri R.R."/>
            <person name="La Ragione R."/>
            <person name="Hildebrand F."/>
            <person name="Pallen M.J."/>
        </authorList>
    </citation>
    <scope>NUCLEOTIDE SEQUENCE</scope>
    <source>
        <strain evidence="2">14700</strain>
    </source>
</reference>
<reference evidence="2" key="1">
    <citation type="submission" date="2020-10" db="EMBL/GenBank/DDBJ databases">
        <authorList>
            <person name="Gilroy R."/>
        </authorList>
    </citation>
    <scope>NUCLEOTIDE SEQUENCE</scope>
    <source>
        <strain evidence="2">14700</strain>
    </source>
</reference>
<proteinExistence type="predicted"/>
<evidence type="ECO:0000313" key="2">
    <source>
        <dbReference type="EMBL" id="MBO8469814.1"/>
    </source>
</evidence>
<dbReference type="AlphaFoldDB" id="A0A9D9IC03"/>
<name>A0A9D9IC03_9SPIO</name>
<comment type="caution">
    <text evidence="2">The sequence shown here is derived from an EMBL/GenBank/DDBJ whole genome shotgun (WGS) entry which is preliminary data.</text>
</comment>